<keyword evidence="3" id="KW-0804">Transcription</keyword>
<keyword evidence="2" id="KW-0238">DNA-binding</keyword>
<dbReference type="InterPro" id="IPR018062">
    <property type="entry name" value="HTH_AraC-typ_CS"/>
</dbReference>
<evidence type="ECO:0000256" key="1">
    <source>
        <dbReference type="ARBA" id="ARBA00023015"/>
    </source>
</evidence>
<accession>A0A1C3EH38</accession>
<dbReference type="InterPro" id="IPR009057">
    <property type="entry name" value="Homeodomain-like_sf"/>
</dbReference>
<evidence type="ECO:0000256" key="2">
    <source>
        <dbReference type="ARBA" id="ARBA00023125"/>
    </source>
</evidence>
<dbReference type="SMART" id="SM00342">
    <property type="entry name" value="HTH_ARAC"/>
    <property type="match status" value="1"/>
</dbReference>
<dbReference type="AlphaFoldDB" id="A0A1C3EH38"/>
<protein>
    <submittedName>
        <fullName evidence="6">AraC family transcriptional regulator</fullName>
    </submittedName>
</protein>
<dbReference type="Gene3D" id="3.30.450.20">
    <property type="entry name" value="PAS domain"/>
    <property type="match status" value="1"/>
</dbReference>
<dbReference type="RefSeq" id="WP_068847065.1">
    <property type="nucleotide sequence ID" value="NZ_LYDR01000063.1"/>
</dbReference>
<dbReference type="EMBL" id="LYDR01000063">
    <property type="protein sequence ID" value="ODA32547.1"/>
    <property type="molecule type" value="Genomic_DNA"/>
</dbReference>
<dbReference type="Pfam" id="PF08448">
    <property type="entry name" value="PAS_4"/>
    <property type="match status" value="1"/>
</dbReference>
<dbReference type="PANTHER" id="PTHR46796:SF13">
    <property type="entry name" value="HTH-TYPE TRANSCRIPTIONAL ACTIVATOR RHAS"/>
    <property type="match status" value="1"/>
</dbReference>
<evidence type="ECO:0000259" key="5">
    <source>
        <dbReference type="PROSITE" id="PS01124"/>
    </source>
</evidence>
<comment type="caution">
    <text evidence="6">The sequence shown here is derived from an EMBL/GenBank/DDBJ whole genome shotgun (WGS) entry which is preliminary data.</text>
</comment>
<feature type="region of interest" description="Disordered" evidence="4">
    <location>
        <begin position="237"/>
        <end position="261"/>
    </location>
</feature>
<dbReference type="InterPro" id="IPR018060">
    <property type="entry name" value="HTH_AraC"/>
</dbReference>
<dbReference type="InterPro" id="IPR050204">
    <property type="entry name" value="AraC_XylS_family_regulators"/>
</dbReference>
<dbReference type="STRING" id="1841610.A6X21_19465"/>
<dbReference type="Gene3D" id="1.10.10.60">
    <property type="entry name" value="Homeodomain-like"/>
    <property type="match status" value="1"/>
</dbReference>
<evidence type="ECO:0000256" key="3">
    <source>
        <dbReference type="ARBA" id="ARBA00023163"/>
    </source>
</evidence>
<reference evidence="6 7" key="1">
    <citation type="submission" date="2016-05" db="EMBL/GenBank/DDBJ databases">
        <title>Genomic and physiological characterization of Planctopirus sp. isolated from fresh water lake.</title>
        <authorList>
            <person name="Subhash Y."/>
            <person name="Ramana C."/>
        </authorList>
    </citation>
    <scope>NUCLEOTIDE SEQUENCE [LARGE SCALE GENOMIC DNA]</scope>
    <source>
        <strain evidence="6 7">JC280</strain>
    </source>
</reference>
<dbReference type="PROSITE" id="PS00041">
    <property type="entry name" value="HTH_ARAC_FAMILY_1"/>
    <property type="match status" value="1"/>
</dbReference>
<proteinExistence type="predicted"/>
<name>A0A1C3EH38_9PLAN</name>
<dbReference type="OrthoDB" id="9806208at2"/>
<sequence>MAKTSHAKNLRNELLRDVPGLAAAEMLFDALGDVLFCVKDVERRYVAANSAFVRAAGLRTLSELLGKTAQSLFPSALAAGYEQQDDAVLSTGMPVHNRLEMVTRTDGAIGWFVSQKIPVSDVSGKIVALAGISRDLATPADQGQSLNPMAEALDALTNDFAEPLRVMELAAKSGLSVSQFERKIREMSGLSPRQLLTKARIEAAAIALRQSAIPLRDLAIECGFYDQASFSRQFREATGTSPGEYRKAFQREGQAQGEKRL</sequence>
<dbReference type="CDD" id="cd00130">
    <property type="entry name" value="PAS"/>
    <property type="match status" value="1"/>
</dbReference>
<keyword evidence="1" id="KW-0805">Transcription regulation</keyword>
<dbReference type="InterPro" id="IPR020449">
    <property type="entry name" value="Tscrpt_reg_AraC-type_HTH"/>
</dbReference>
<dbReference type="PANTHER" id="PTHR46796">
    <property type="entry name" value="HTH-TYPE TRANSCRIPTIONAL ACTIVATOR RHAS-RELATED"/>
    <property type="match status" value="1"/>
</dbReference>
<dbReference type="SUPFAM" id="SSF46689">
    <property type="entry name" value="Homeodomain-like"/>
    <property type="match status" value="2"/>
</dbReference>
<dbReference type="InterPro" id="IPR013656">
    <property type="entry name" value="PAS_4"/>
</dbReference>
<organism evidence="6 7">
    <name type="scientific">Planctopirus hydrillae</name>
    <dbReference type="NCBI Taxonomy" id="1841610"/>
    <lineage>
        <taxon>Bacteria</taxon>
        <taxon>Pseudomonadati</taxon>
        <taxon>Planctomycetota</taxon>
        <taxon>Planctomycetia</taxon>
        <taxon>Planctomycetales</taxon>
        <taxon>Planctomycetaceae</taxon>
        <taxon>Planctopirus</taxon>
    </lineage>
</organism>
<feature type="domain" description="HTH araC/xylS-type" evidence="5">
    <location>
        <begin position="150"/>
        <end position="248"/>
    </location>
</feature>
<dbReference type="InterPro" id="IPR035965">
    <property type="entry name" value="PAS-like_dom_sf"/>
</dbReference>
<dbReference type="GO" id="GO:0003700">
    <property type="term" value="F:DNA-binding transcription factor activity"/>
    <property type="evidence" value="ECO:0007669"/>
    <property type="project" value="InterPro"/>
</dbReference>
<dbReference type="PRINTS" id="PR00032">
    <property type="entry name" value="HTHARAC"/>
</dbReference>
<dbReference type="Proteomes" id="UP000094828">
    <property type="component" value="Unassembled WGS sequence"/>
</dbReference>
<keyword evidence="7" id="KW-1185">Reference proteome</keyword>
<evidence type="ECO:0000313" key="6">
    <source>
        <dbReference type="EMBL" id="ODA32547.1"/>
    </source>
</evidence>
<dbReference type="InterPro" id="IPR000014">
    <property type="entry name" value="PAS"/>
</dbReference>
<gene>
    <name evidence="6" type="ORF">A6X21_19465</name>
</gene>
<evidence type="ECO:0000256" key="4">
    <source>
        <dbReference type="SAM" id="MobiDB-lite"/>
    </source>
</evidence>
<dbReference type="PROSITE" id="PS01124">
    <property type="entry name" value="HTH_ARAC_FAMILY_2"/>
    <property type="match status" value="1"/>
</dbReference>
<dbReference type="Pfam" id="PF12833">
    <property type="entry name" value="HTH_18"/>
    <property type="match status" value="1"/>
</dbReference>
<dbReference type="GO" id="GO:0043565">
    <property type="term" value="F:sequence-specific DNA binding"/>
    <property type="evidence" value="ECO:0007669"/>
    <property type="project" value="InterPro"/>
</dbReference>
<dbReference type="SUPFAM" id="SSF55785">
    <property type="entry name" value="PYP-like sensor domain (PAS domain)"/>
    <property type="match status" value="1"/>
</dbReference>
<evidence type="ECO:0000313" key="7">
    <source>
        <dbReference type="Proteomes" id="UP000094828"/>
    </source>
</evidence>